<reference evidence="1" key="1">
    <citation type="submission" date="2018-02" db="EMBL/GenBank/DDBJ databases">
        <title>Rhizophora mucronata_Transcriptome.</title>
        <authorList>
            <person name="Meera S.P."/>
            <person name="Sreeshan A."/>
            <person name="Augustine A."/>
        </authorList>
    </citation>
    <scope>NUCLEOTIDE SEQUENCE</scope>
    <source>
        <tissue evidence="1">Leaf</tissue>
    </source>
</reference>
<evidence type="ECO:0000313" key="1">
    <source>
        <dbReference type="EMBL" id="MBX13309.1"/>
    </source>
</evidence>
<protein>
    <submittedName>
        <fullName evidence="1">Protein ABIL2-1</fullName>
    </submittedName>
</protein>
<name>A0A2P2L5Q4_RHIMU</name>
<dbReference type="AlphaFoldDB" id="A0A2P2L5Q4"/>
<dbReference type="EMBL" id="GGEC01032825">
    <property type="protein sequence ID" value="MBX13309.1"/>
    <property type="molecule type" value="Transcribed_RNA"/>
</dbReference>
<organism evidence="1">
    <name type="scientific">Rhizophora mucronata</name>
    <name type="common">Asiatic mangrove</name>
    <dbReference type="NCBI Taxonomy" id="61149"/>
    <lineage>
        <taxon>Eukaryota</taxon>
        <taxon>Viridiplantae</taxon>
        <taxon>Streptophyta</taxon>
        <taxon>Embryophyta</taxon>
        <taxon>Tracheophyta</taxon>
        <taxon>Spermatophyta</taxon>
        <taxon>Magnoliopsida</taxon>
        <taxon>eudicotyledons</taxon>
        <taxon>Gunneridae</taxon>
        <taxon>Pentapetalae</taxon>
        <taxon>rosids</taxon>
        <taxon>fabids</taxon>
        <taxon>Malpighiales</taxon>
        <taxon>Rhizophoraceae</taxon>
        <taxon>Rhizophora</taxon>
    </lineage>
</organism>
<accession>A0A2P2L5Q4</accession>
<proteinExistence type="predicted"/>
<sequence length="128" mass="14698">MPVGLPLQVLQNNGTLQSLENQLQCISQLKRKSPKTLNNIPARVNVFSRPYLAGANQRKMKCCILIWMNIERGDDDRIRRRIKRRAKCSRACACVEFDMCPLKCNTNIPLYTSPGLILQQCKFSFKNL</sequence>